<accession>A0ACC4B9T7</accession>
<proteinExistence type="predicted"/>
<gene>
    <name evidence="1" type="ORF">D5086_023431</name>
</gene>
<keyword evidence="2" id="KW-1185">Reference proteome</keyword>
<evidence type="ECO:0000313" key="1">
    <source>
        <dbReference type="EMBL" id="KAL3575330.1"/>
    </source>
</evidence>
<name>A0ACC4B9T7_POPAL</name>
<dbReference type="EMBL" id="RCHU02000012">
    <property type="protein sequence ID" value="KAL3575330.1"/>
    <property type="molecule type" value="Genomic_DNA"/>
</dbReference>
<feature type="non-terminal residue" evidence="1">
    <location>
        <position position="1"/>
    </location>
</feature>
<sequence length="408" mass="45979">VVIENDACEHATVIQVDTVYRQGTLLEVVQVLTDLNLVITKAYMSSDGGWFMNVFHVTDDGGNKIRDEGILNCIEKALETDAYMVKSMGKMLLSKEHTLIELTGTDRPGLLSEVCAVLTDLSCNVVNAEVWTHNARAAAVIHITDQSTGTAIEDPRQLSLIKELLYNVLKGLGDYRTPTVSISSPGEIHIGRRLHQMMFAARDFERPVSVDDIRVRPYVTVSDCPDRNYTVVTARSVDRPKLLFDTVCTLTDMQYLVFHGTVNITDSDEAYQEYYIRHSDGLPMSSEAERQRVMECIQAAIERRASEAANGTNRDTGEREFKLHWVCNSDRMIVEMKIINEKSKYVLEMISSRTALAQFSTYCFSQAAPRILLCCSDTMFMVLSNLNTILNKLPYHIHQFLLLSSRAI</sequence>
<organism evidence="1 2">
    <name type="scientific">Populus alba</name>
    <name type="common">White poplar</name>
    <dbReference type="NCBI Taxonomy" id="43335"/>
    <lineage>
        <taxon>Eukaryota</taxon>
        <taxon>Viridiplantae</taxon>
        <taxon>Streptophyta</taxon>
        <taxon>Embryophyta</taxon>
        <taxon>Tracheophyta</taxon>
        <taxon>Spermatophyta</taxon>
        <taxon>Magnoliopsida</taxon>
        <taxon>eudicotyledons</taxon>
        <taxon>Gunneridae</taxon>
        <taxon>Pentapetalae</taxon>
        <taxon>rosids</taxon>
        <taxon>fabids</taxon>
        <taxon>Malpighiales</taxon>
        <taxon>Salicaceae</taxon>
        <taxon>Saliceae</taxon>
        <taxon>Populus</taxon>
    </lineage>
</organism>
<evidence type="ECO:0000313" key="2">
    <source>
        <dbReference type="Proteomes" id="UP000309997"/>
    </source>
</evidence>
<reference evidence="1 2" key="1">
    <citation type="journal article" date="2024" name="Plant Biotechnol. J.">
        <title>Genome and CRISPR/Cas9 system of a widespread forest tree (Populus alba) in the world.</title>
        <authorList>
            <person name="Liu Y.J."/>
            <person name="Jiang P.F."/>
            <person name="Han X.M."/>
            <person name="Li X.Y."/>
            <person name="Wang H.M."/>
            <person name="Wang Y.J."/>
            <person name="Wang X.X."/>
            <person name="Zeng Q.Y."/>
        </authorList>
    </citation>
    <scope>NUCLEOTIDE SEQUENCE [LARGE SCALE GENOMIC DNA]</scope>
    <source>
        <strain evidence="2">cv. PAL-ZL1</strain>
    </source>
</reference>
<dbReference type="Proteomes" id="UP000309997">
    <property type="component" value="Unassembled WGS sequence"/>
</dbReference>
<comment type="caution">
    <text evidence="1">The sequence shown here is derived from an EMBL/GenBank/DDBJ whole genome shotgun (WGS) entry which is preliminary data.</text>
</comment>
<protein>
    <submittedName>
        <fullName evidence="1">Uncharacterized protein</fullName>
    </submittedName>
</protein>